<feature type="transmembrane region" description="Helical" evidence="2">
    <location>
        <begin position="202"/>
        <end position="219"/>
    </location>
</feature>
<reference evidence="5" key="1">
    <citation type="submission" date="2016-10" db="EMBL/GenBank/DDBJ databases">
        <authorList>
            <person name="Varghese N."/>
            <person name="Submissions S."/>
        </authorList>
    </citation>
    <scope>NUCLEOTIDE SEQUENCE [LARGE SCALE GENOMIC DNA]</scope>
    <source>
        <strain evidence="5">IMMIB L-1606</strain>
    </source>
</reference>
<feature type="transmembrane region" description="Helical" evidence="2">
    <location>
        <begin position="305"/>
        <end position="325"/>
    </location>
</feature>
<name>A0A1H1UTJ9_9MICC</name>
<dbReference type="GO" id="GO:0016747">
    <property type="term" value="F:acyltransferase activity, transferring groups other than amino-acyl groups"/>
    <property type="evidence" value="ECO:0007669"/>
    <property type="project" value="InterPro"/>
</dbReference>
<keyword evidence="2" id="KW-0812">Transmembrane</keyword>
<keyword evidence="2" id="KW-1133">Transmembrane helix</keyword>
<keyword evidence="4" id="KW-0012">Acyltransferase</keyword>
<feature type="transmembrane region" description="Helical" evidence="2">
    <location>
        <begin position="372"/>
        <end position="391"/>
    </location>
</feature>
<feature type="transmembrane region" description="Helical" evidence="2">
    <location>
        <begin position="397"/>
        <end position="420"/>
    </location>
</feature>
<dbReference type="RefSeq" id="WP_091717729.1">
    <property type="nucleotide sequence ID" value="NZ_LT629779.1"/>
</dbReference>
<accession>A0A1H1UTJ9</accession>
<dbReference type="Proteomes" id="UP000198751">
    <property type="component" value="Chromosome I"/>
</dbReference>
<keyword evidence="4" id="KW-0808">Transferase</keyword>
<dbReference type="Pfam" id="PF01757">
    <property type="entry name" value="Acyl_transf_3"/>
    <property type="match status" value="1"/>
</dbReference>
<organism evidence="4 5">
    <name type="scientific">Pseudarthrobacter equi</name>
    <dbReference type="NCBI Taxonomy" id="728066"/>
    <lineage>
        <taxon>Bacteria</taxon>
        <taxon>Bacillati</taxon>
        <taxon>Actinomycetota</taxon>
        <taxon>Actinomycetes</taxon>
        <taxon>Micrococcales</taxon>
        <taxon>Micrococcaceae</taxon>
        <taxon>Pseudarthrobacter</taxon>
    </lineage>
</organism>
<dbReference type="OrthoDB" id="8206682at2"/>
<dbReference type="AlphaFoldDB" id="A0A1H1UTJ9"/>
<feature type="transmembrane region" description="Helical" evidence="2">
    <location>
        <begin position="27"/>
        <end position="49"/>
    </location>
</feature>
<feature type="transmembrane region" description="Helical" evidence="2">
    <location>
        <begin position="69"/>
        <end position="91"/>
    </location>
</feature>
<evidence type="ECO:0000259" key="3">
    <source>
        <dbReference type="Pfam" id="PF01757"/>
    </source>
</evidence>
<feature type="transmembrane region" description="Helical" evidence="2">
    <location>
        <begin position="231"/>
        <end position="252"/>
    </location>
</feature>
<evidence type="ECO:0000313" key="4">
    <source>
        <dbReference type="EMBL" id="SDS75591.1"/>
    </source>
</evidence>
<feature type="transmembrane region" description="Helical" evidence="2">
    <location>
        <begin position="112"/>
        <end position="133"/>
    </location>
</feature>
<evidence type="ECO:0000313" key="5">
    <source>
        <dbReference type="Proteomes" id="UP000198751"/>
    </source>
</evidence>
<keyword evidence="2" id="KW-0472">Membrane</keyword>
<feature type="domain" description="Acyltransferase 3" evidence="3">
    <location>
        <begin position="25"/>
        <end position="351"/>
    </location>
</feature>
<gene>
    <name evidence="4" type="ORF">SAMN04489743_0779</name>
</gene>
<protein>
    <submittedName>
        <fullName evidence="4">Acyltransferase family protein</fullName>
    </submittedName>
</protein>
<sequence length="454" mass="47100">MGTAGGLNGSLRAGTAGAAGRDPVIDLVRFACLALVVVGHCMMVSPVLHADGTVTTQNTLAEQHWFEPVIWIFMVMPLFFVTGGMTGLESWRRLSANGGTAALFIRARLLRLVRPATALLAVMFLGLGAAQLLGVHPQVIELMAAGAGMPLWFLAAYLAAQLNIPLLAAFHARAPWRTFLLLTALVVAVDCLRGTLPLLANINLLFLWCAVQQLGFLVADGKLAGLSRSGLAAVALAANVLLGAVTGLGLYPGNMLVNLNPPNLALLLLGVSQAALMEAARPVLAGVASWPWLSRVLQIAGSRSLTVYLWHLPLLAAMSGLLLLAPVPKPESGTPGWWWARAVVLPALLLLLLPVIAAFGRLEDTPTAAPGSGTKPAAVGAAVVVVFLPVADAALGGLTLALLGTGAAFFALTQLILGAVPWRSPVPGRKTAAAGTRGRAGRRRGRKGIATGVK</sequence>
<evidence type="ECO:0000256" key="1">
    <source>
        <dbReference type="SAM" id="MobiDB-lite"/>
    </source>
</evidence>
<feature type="transmembrane region" description="Helical" evidence="2">
    <location>
        <begin position="337"/>
        <end position="360"/>
    </location>
</feature>
<evidence type="ECO:0000256" key="2">
    <source>
        <dbReference type="SAM" id="Phobius"/>
    </source>
</evidence>
<dbReference type="InterPro" id="IPR002656">
    <property type="entry name" value="Acyl_transf_3_dom"/>
</dbReference>
<dbReference type="EMBL" id="LT629779">
    <property type="protein sequence ID" value="SDS75591.1"/>
    <property type="molecule type" value="Genomic_DNA"/>
</dbReference>
<proteinExistence type="predicted"/>
<feature type="region of interest" description="Disordered" evidence="1">
    <location>
        <begin position="427"/>
        <end position="454"/>
    </location>
</feature>
<feature type="compositionally biased region" description="Low complexity" evidence="1">
    <location>
        <begin position="428"/>
        <end position="437"/>
    </location>
</feature>
<keyword evidence="5" id="KW-1185">Reference proteome</keyword>